<evidence type="ECO:0000256" key="1">
    <source>
        <dbReference type="ARBA" id="ARBA00023015"/>
    </source>
</evidence>
<gene>
    <name evidence="6" type="ORF">BJY26_001649</name>
</gene>
<name>A0A7Z0D1M9_9MICO</name>
<proteinExistence type="predicted"/>
<dbReference type="EMBL" id="JACBZP010000001">
    <property type="protein sequence ID" value="NYI67343.1"/>
    <property type="molecule type" value="Genomic_DNA"/>
</dbReference>
<dbReference type="PANTHER" id="PTHR33154">
    <property type="entry name" value="TRANSCRIPTIONAL REGULATOR, ARSR FAMILY"/>
    <property type="match status" value="1"/>
</dbReference>
<evidence type="ECO:0000313" key="7">
    <source>
        <dbReference type="Proteomes" id="UP000539111"/>
    </source>
</evidence>
<feature type="region of interest" description="Disordered" evidence="4">
    <location>
        <begin position="103"/>
        <end position="130"/>
    </location>
</feature>
<feature type="domain" description="HTH arsR-type" evidence="5">
    <location>
        <begin position="1"/>
        <end position="90"/>
    </location>
</feature>
<dbReference type="InterPro" id="IPR036390">
    <property type="entry name" value="WH_DNA-bd_sf"/>
</dbReference>
<dbReference type="PROSITE" id="PS50987">
    <property type="entry name" value="HTH_ARSR_2"/>
    <property type="match status" value="1"/>
</dbReference>
<dbReference type="SUPFAM" id="SSF46785">
    <property type="entry name" value="Winged helix' DNA-binding domain"/>
    <property type="match status" value="1"/>
</dbReference>
<dbReference type="InterPro" id="IPR036388">
    <property type="entry name" value="WH-like_DNA-bd_sf"/>
</dbReference>
<comment type="caution">
    <text evidence="6">The sequence shown here is derived from an EMBL/GenBank/DDBJ whole genome shotgun (WGS) entry which is preliminary data.</text>
</comment>
<dbReference type="GO" id="GO:0003700">
    <property type="term" value="F:DNA-binding transcription factor activity"/>
    <property type="evidence" value="ECO:0007669"/>
    <property type="project" value="InterPro"/>
</dbReference>
<protein>
    <submittedName>
        <fullName evidence="6">DNA-binding transcriptional ArsR family regulator</fullName>
    </submittedName>
</protein>
<dbReference type="PANTHER" id="PTHR33154:SF33">
    <property type="entry name" value="TRANSCRIPTIONAL REPRESSOR SDPR"/>
    <property type="match status" value="1"/>
</dbReference>
<dbReference type="InterPro" id="IPR001845">
    <property type="entry name" value="HTH_ArsR_DNA-bd_dom"/>
</dbReference>
<dbReference type="PRINTS" id="PR00778">
    <property type="entry name" value="HTHARSR"/>
</dbReference>
<dbReference type="Gene3D" id="1.10.10.10">
    <property type="entry name" value="Winged helix-like DNA-binding domain superfamily/Winged helix DNA-binding domain"/>
    <property type="match status" value="1"/>
</dbReference>
<dbReference type="CDD" id="cd00090">
    <property type="entry name" value="HTH_ARSR"/>
    <property type="match status" value="1"/>
</dbReference>
<organism evidence="6 7">
    <name type="scientific">Spelaeicoccus albus</name>
    <dbReference type="NCBI Taxonomy" id="1280376"/>
    <lineage>
        <taxon>Bacteria</taxon>
        <taxon>Bacillati</taxon>
        <taxon>Actinomycetota</taxon>
        <taxon>Actinomycetes</taxon>
        <taxon>Micrococcales</taxon>
        <taxon>Brevibacteriaceae</taxon>
        <taxon>Spelaeicoccus</taxon>
    </lineage>
</organism>
<dbReference type="GO" id="GO:0003677">
    <property type="term" value="F:DNA binding"/>
    <property type="evidence" value="ECO:0007669"/>
    <property type="project" value="UniProtKB-KW"/>
</dbReference>
<keyword evidence="3" id="KW-0804">Transcription</keyword>
<evidence type="ECO:0000259" key="5">
    <source>
        <dbReference type="PROSITE" id="PS50987"/>
    </source>
</evidence>
<dbReference type="RefSeq" id="WP_179427240.1">
    <property type="nucleotide sequence ID" value="NZ_JACBZP010000001.1"/>
</dbReference>
<keyword evidence="7" id="KW-1185">Reference proteome</keyword>
<dbReference type="NCBIfam" id="NF033788">
    <property type="entry name" value="HTH_metalloreg"/>
    <property type="match status" value="1"/>
</dbReference>
<reference evidence="6 7" key="1">
    <citation type="submission" date="2020-07" db="EMBL/GenBank/DDBJ databases">
        <title>Sequencing the genomes of 1000 actinobacteria strains.</title>
        <authorList>
            <person name="Klenk H.-P."/>
        </authorList>
    </citation>
    <scope>NUCLEOTIDE SEQUENCE [LARGE SCALE GENOMIC DNA]</scope>
    <source>
        <strain evidence="6 7">DSM 26341</strain>
    </source>
</reference>
<dbReference type="AlphaFoldDB" id="A0A7Z0D1M9"/>
<evidence type="ECO:0000313" key="6">
    <source>
        <dbReference type="EMBL" id="NYI67343.1"/>
    </source>
</evidence>
<evidence type="ECO:0000256" key="4">
    <source>
        <dbReference type="SAM" id="MobiDB-lite"/>
    </source>
</evidence>
<dbReference type="InterPro" id="IPR051081">
    <property type="entry name" value="HTH_MetalResp_TranReg"/>
</dbReference>
<dbReference type="Pfam" id="PF01022">
    <property type="entry name" value="HTH_5"/>
    <property type="match status" value="1"/>
</dbReference>
<accession>A0A7Z0D1M9</accession>
<sequence length="130" mass="14510">MDALEAIGDPVRRRIVELLTDGERTAGDLARAVGDEYGISQPATSRHLRILRESGVVASAVNGQQRQYSLQREPLDEIADWLSDVRAFWNQRLDALDTELRRGRRNSAARDHHNPESTPGSTPALPEIRS</sequence>
<evidence type="ECO:0000256" key="2">
    <source>
        <dbReference type="ARBA" id="ARBA00023125"/>
    </source>
</evidence>
<dbReference type="SMART" id="SM00418">
    <property type="entry name" value="HTH_ARSR"/>
    <property type="match status" value="1"/>
</dbReference>
<keyword evidence="1" id="KW-0805">Transcription regulation</keyword>
<keyword evidence="2 6" id="KW-0238">DNA-binding</keyword>
<dbReference type="Proteomes" id="UP000539111">
    <property type="component" value="Unassembled WGS sequence"/>
</dbReference>
<dbReference type="InterPro" id="IPR011991">
    <property type="entry name" value="ArsR-like_HTH"/>
</dbReference>
<evidence type="ECO:0000256" key="3">
    <source>
        <dbReference type="ARBA" id="ARBA00023163"/>
    </source>
</evidence>